<dbReference type="Proteomes" id="UP000198242">
    <property type="component" value="Chromosome I"/>
</dbReference>
<dbReference type="InterPro" id="IPR052157">
    <property type="entry name" value="BCAA_transport_permease"/>
</dbReference>
<organism evidence="10 11">
    <name type="scientific">Micromonospora viridifaciens</name>
    <dbReference type="NCBI Taxonomy" id="1881"/>
    <lineage>
        <taxon>Bacteria</taxon>
        <taxon>Bacillati</taxon>
        <taxon>Actinomycetota</taxon>
        <taxon>Actinomycetes</taxon>
        <taxon>Micromonosporales</taxon>
        <taxon>Micromonosporaceae</taxon>
        <taxon>Micromonospora</taxon>
    </lineage>
</organism>
<keyword evidence="4 9" id="KW-0812">Transmembrane</keyword>
<evidence type="ECO:0000256" key="7">
    <source>
        <dbReference type="ARBA" id="ARBA00023136"/>
    </source>
</evidence>
<reference evidence="11" key="1">
    <citation type="submission" date="2016-06" db="EMBL/GenBank/DDBJ databases">
        <authorList>
            <person name="Varghese N."/>
            <person name="Submissions Spin"/>
        </authorList>
    </citation>
    <scope>NUCLEOTIDE SEQUENCE [LARGE SCALE GENOMIC DNA]</scope>
    <source>
        <strain evidence="11">DSM 43909</strain>
    </source>
</reference>
<feature type="transmembrane region" description="Helical" evidence="9">
    <location>
        <begin position="188"/>
        <end position="208"/>
    </location>
</feature>
<dbReference type="CDD" id="cd06582">
    <property type="entry name" value="TM_PBP1_LivH_like"/>
    <property type="match status" value="1"/>
</dbReference>
<keyword evidence="3" id="KW-1003">Cell membrane</keyword>
<dbReference type="PANTHER" id="PTHR11795:SF450">
    <property type="entry name" value="ABC TRANSPORTER PERMEASE PROTEIN"/>
    <property type="match status" value="1"/>
</dbReference>
<comment type="similarity">
    <text evidence="8">Belongs to the binding-protein-dependent transport system permease family. LivHM subfamily.</text>
</comment>
<dbReference type="GO" id="GO:0022857">
    <property type="term" value="F:transmembrane transporter activity"/>
    <property type="evidence" value="ECO:0007669"/>
    <property type="project" value="InterPro"/>
</dbReference>
<keyword evidence="7 9" id="KW-0472">Membrane</keyword>
<evidence type="ECO:0000256" key="6">
    <source>
        <dbReference type="ARBA" id="ARBA00022989"/>
    </source>
</evidence>
<dbReference type="PANTHER" id="PTHR11795">
    <property type="entry name" value="BRANCHED-CHAIN AMINO ACID TRANSPORT SYSTEM PERMEASE PROTEIN LIVH"/>
    <property type="match status" value="1"/>
</dbReference>
<feature type="transmembrane region" description="Helical" evidence="9">
    <location>
        <begin position="228"/>
        <end position="248"/>
    </location>
</feature>
<feature type="transmembrane region" description="Helical" evidence="9">
    <location>
        <begin position="59"/>
        <end position="81"/>
    </location>
</feature>
<evidence type="ECO:0000256" key="2">
    <source>
        <dbReference type="ARBA" id="ARBA00022448"/>
    </source>
</evidence>
<dbReference type="EMBL" id="LT607411">
    <property type="protein sequence ID" value="SCF24672.1"/>
    <property type="molecule type" value="Genomic_DNA"/>
</dbReference>
<keyword evidence="5" id="KW-0029">Amino-acid transport</keyword>
<accession>A0A1C4YV83</accession>
<dbReference type="RefSeq" id="WP_089008198.1">
    <property type="nucleotide sequence ID" value="NZ_LT607411.1"/>
</dbReference>
<dbReference type="Pfam" id="PF02653">
    <property type="entry name" value="BPD_transp_2"/>
    <property type="match status" value="1"/>
</dbReference>
<evidence type="ECO:0000256" key="5">
    <source>
        <dbReference type="ARBA" id="ARBA00022970"/>
    </source>
</evidence>
<dbReference type="GO" id="GO:0006865">
    <property type="term" value="P:amino acid transport"/>
    <property type="evidence" value="ECO:0007669"/>
    <property type="project" value="UniProtKB-KW"/>
</dbReference>
<evidence type="ECO:0000313" key="10">
    <source>
        <dbReference type="EMBL" id="SCF24672.1"/>
    </source>
</evidence>
<dbReference type="OrthoDB" id="9807115at2"/>
<feature type="transmembrane region" description="Helical" evidence="9">
    <location>
        <begin position="12"/>
        <end position="29"/>
    </location>
</feature>
<dbReference type="AlphaFoldDB" id="A0A1C4YV83"/>
<proteinExistence type="inferred from homology"/>
<sequence>MTRLLEAVLNGVSLGSLYSLIALGFVIIFRATGVMNFAHSSFLLAGAYVTAAVSAKSGFLVGLLAGVVTAAALGAFTQLVILRFSKDKSHLGLSVLSLGVNILAVTEITRRIGDNTLPLHDPWQASVWRFAGITVPVSRVAALAVAAALLAGFLLLFRFTRWGLALRVSAADREVAALVGVPMGRVSWTSWAIGGAMAALAGMFLAAFPAPGVEPSLTNSAMRAFPAAVLGGLDSIPGALVGGLAIGIAESLTATYEGHLGGFGSGASGLVAYVVLFAVLLLRPDGLFGTKVVSRV</sequence>
<gene>
    <name evidence="10" type="ORF">GA0074695_4748</name>
</gene>
<evidence type="ECO:0000256" key="4">
    <source>
        <dbReference type="ARBA" id="ARBA00022692"/>
    </source>
</evidence>
<dbReference type="GO" id="GO:0005886">
    <property type="term" value="C:plasma membrane"/>
    <property type="evidence" value="ECO:0007669"/>
    <property type="project" value="UniProtKB-SubCell"/>
</dbReference>
<evidence type="ECO:0000256" key="9">
    <source>
        <dbReference type="SAM" id="Phobius"/>
    </source>
</evidence>
<evidence type="ECO:0000256" key="8">
    <source>
        <dbReference type="ARBA" id="ARBA00037998"/>
    </source>
</evidence>
<protein>
    <submittedName>
        <fullName evidence="10">Amino acid/amide ABC transporter membrane protein 1, HAAT family</fullName>
    </submittedName>
</protein>
<dbReference type="InterPro" id="IPR001851">
    <property type="entry name" value="ABC_transp_permease"/>
</dbReference>
<name>A0A1C4YV83_MICVI</name>
<keyword evidence="2" id="KW-0813">Transport</keyword>
<keyword evidence="6 9" id="KW-1133">Transmembrane helix</keyword>
<evidence type="ECO:0000256" key="3">
    <source>
        <dbReference type="ARBA" id="ARBA00022475"/>
    </source>
</evidence>
<keyword evidence="11" id="KW-1185">Reference proteome</keyword>
<feature type="transmembrane region" description="Helical" evidence="9">
    <location>
        <begin position="36"/>
        <end position="53"/>
    </location>
</feature>
<comment type="subcellular location">
    <subcellularLocation>
        <location evidence="1">Cell membrane</location>
        <topology evidence="1">Multi-pass membrane protein</topology>
    </subcellularLocation>
</comment>
<evidence type="ECO:0000256" key="1">
    <source>
        <dbReference type="ARBA" id="ARBA00004651"/>
    </source>
</evidence>
<feature type="transmembrane region" description="Helical" evidence="9">
    <location>
        <begin position="260"/>
        <end position="282"/>
    </location>
</feature>
<feature type="transmembrane region" description="Helical" evidence="9">
    <location>
        <begin position="133"/>
        <end position="157"/>
    </location>
</feature>
<evidence type="ECO:0000313" key="11">
    <source>
        <dbReference type="Proteomes" id="UP000198242"/>
    </source>
</evidence>